<evidence type="ECO:0000259" key="10">
    <source>
        <dbReference type="Pfam" id="PF02223"/>
    </source>
</evidence>
<dbReference type="CDD" id="cd01672">
    <property type="entry name" value="TMPK"/>
    <property type="match status" value="1"/>
</dbReference>
<feature type="domain" description="Thymidylate kinase-like" evidence="10">
    <location>
        <begin position="13"/>
        <end position="191"/>
    </location>
</feature>
<evidence type="ECO:0000256" key="1">
    <source>
        <dbReference type="ARBA" id="ARBA00004992"/>
    </source>
</evidence>
<evidence type="ECO:0000256" key="6">
    <source>
        <dbReference type="ARBA" id="ARBA00022727"/>
    </source>
</evidence>
<dbReference type="Proteomes" id="UP000318582">
    <property type="component" value="Unassembled WGS sequence"/>
</dbReference>
<organism evidence="11 12">
    <name type="scientific">Powellomyces hirtus</name>
    <dbReference type="NCBI Taxonomy" id="109895"/>
    <lineage>
        <taxon>Eukaryota</taxon>
        <taxon>Fungi</taxon>
        <taxon>Fungi incertae sedis</taxon>
        <taxon>Chytridiomycota</taxon>
        <taxon>Chytridiomycota incertae sedis</taxon>
        <taxon>Chytridiomycetes</taxon>
        <taxon>Spizellomycetales</taxon>
        <taxon>Powellomycetaceae</taxon>
        <taxon>Powellomyces</taxon>
    </lineage>
</organism>
<dbReference type="InterPro" id="IPR018095">
    <property type="entry name" value="Thymidylate_kin_CS"/>
</dbReference>
<name>A0A507EGQ2_9FUNG</name>
<evidence type="ECO:0000313" key="11">
    <source>
        <dbReference type="EMBL" id="TPX63024.1"/>
    </source>
</evidence>
<gene>
    <name evidence="11" type="primary">CDC8</name>
    <name evidence="11" type="ORF">PhCBS80983_g00049</name>
</gene>
<dbReference type="GO" id="GO:0005739">
    <property type="term" value="C:mitochondrion"/>
    <property type="evidence" value="ECO:0007669"/>
    <property type="project" value="TreeGrafter"/>
</dbReference>
<evidence type="ECO:0000256" key="7">
    <source>
        <dbReference type="ARBA" id="ARBA00022741"/>
    </source>
</evidence>
<comment type="caution">
    <text evidence="11">The sequence shown here is derived from an EMBL/GenBank/DDBJ whole genome shotgun (WGS) entry which is preliminary data.</text>
</comment>
<evidence type="ECO:0000256" key="4">
    <source>
        <dbReference type="ARBA" id="ARBA00017144"/>
    </source>
</evidence>
<reference evidence="11 12" key="1">
    <citation type="journal article" date="2019" name="Sci. Rep.">
        <title>Comparative genomics of chytrid fungi reveal insights into the obligate biotrophic and pathogenic lifestyle of Synchytrium endobioticum.</title>
        <authorList>
            <person name="van de Vossenberg B.T.L.H."/>
            <person name="Warris S."/>
            <person name="Nguyen H.D.T."/>
            <person name="van Gent-Pelzer M.P.E."/>
            <person name="Joly D.L."/>
            <person name="van de Geest H.C."/>
            <person name="Bonants P.J.M."/>
            <person name="Smith D.S."/>
            <person name="Levesque C.A."/>
            <person name="van der Lee T.A.J."/>
        </authorList>
    </citation>
    <scope>NUCLEOTIDE SEQUENCE [LARGE SCALE GENOMIC DNA]</scope>
    <source>
        <strain evidence="11 12">CBS 809.83</strain>
    </source>
</reference>
<comment type="pathway">
    <text evidence="1">Pyrimidine metabolism; dTTP biosynthesis.</text>
</comment>
<evidence type="ECO:0000313" key="12">
    <source>
        <dbReference type="Proteomes" id="UP000318582"/>
    </source>
</evidence>
<dbReference type="HAMAP" id="MF_00165">
    <property type="entry name" value="Thymidylate_kinase"/>
    <property type="match status" value="1"/>
</dbReference>
<dbReference type="PROSITE" id="PS01331">
    <property type="entry name" value="THYMIDYLATE_KINASE"/>
    <property type="match status" value="1"/>
</dbReference>
<dbReference type="Gene3D" id="3.40.50.300">
    <property type="entry name" value="P-loop containing nucleotide triphosphate hydrolases"/>
    <property type="match status" value="1"/>
</dbReference>
<dbReference type="PANTHER" id="PTHR10344:SF1">
    <property type="entry name" value="THYMIDYLATE KINASE"/>
    <property type="match status" value="1"/>
</dbReference>
<dbReference type="GO" id="GO:0006233">
    <property type="term" value="P:dTDP biosynthetic process"/>
    <property type="evidence" value="ECO:0007669"/>
    <property type="project" value="InterPro"/>
</dbReference>
<dbReference type="SUPFAM" id="SSF52540">
    <property type="entry name" value="P-loop containing nucleoside triphosphate hydrolases"/>
    <property type="match status" value="1"/>
</dbReference>
<dbReference type="InterPro" id="IPR027417">
    <property type="entry name" value="P-loop_NTPase"/>
</dbReference>
<dbReference type="GO" id="GO:0005829">
    <property type="term" value="C:cytosol"/>
    <property type="evidence" value="ECO:0007669"/>
    <property type="project" value="TreeGrafter"/>
</dbReference>
<dbReference type="Pfam" id="PF02223">
    <property type="entry name" value="Thymidylate_kin"/>
    <property type="match status" value="1"/>
</dbReference>
<accession>A0A507EGQ2</accession>
<dbReference type="EMBL" id="QEAQ01000001">
    <property type="protein sequence ID" value="TPX63024.1"/>
    <property type="molecule type" value="Genomic_DNA"/>
</dbReference>
<dbReference type="GO" id="GO:0004550">
    <property type="term" value="F:nucleoside diphosphate kinase activity"/>
    <property type="evidence" value="ECO:0007669"/>
    <property type="project" value="TreeGrafter"/>
</dbReference>
<dbReference type="GO" id="GO:0004798">
    <property type="term" value="F:dTMP kinase activity"/>
    <property type="evidence" value="ECO:0007669"/>
    <property type="project" value="UniProtKB-EC"/>
</dbReference>
<dbReference type="GO" id="GO:0005524">
    <property type="term" value="F:ATP binding"/>
    <property type="evidence" value="ECO:0007669"/>
    <property type="project" value="UniProtKB-KW"/>
</dbReference>
<dbReference type="GO" id="GO:0005634">
    <property type="term" value="C:nucleus"/>
    <property type="evidence" value="ECO:0007669"/>
    <property type="project" value="TreeGrafter"/>
</dbReference>
<dbReference type="InterPro" id="IPR039430">
    <property type="entry name" value="Thymidylate_kin-like_dom"/>
</dbReference>
<dbReference type="InterPro" id="IPR018094">
    <property type="entry name" value="Thymidylate_kinase"/>
</dbReference>
<keyword evidence="7" id="KW-0547">Nucleotide-binding</keyword>
<dbReference type="EC" id="2.7.4.9" evidence="3"/>
<evidence type="ECO:0000256" key="9">
    <source>
        <dbReference type="ARBA" id="ARBA00022840"/>
    </source>
</evidence>
<keyword evidence="9" id="KW-0067">ATP-binding</keyword>
<evidence type="ECO:0000256" key="8">
    <source>
        <dbReference type="ARBA" id="ARBA00022777"/>
    </source>
</evidence>
<keyword evidence="5" id="KW-0808">Transferase</keyword>
<keyword evidence="6" id="KW-0545">Nucleotide biosynthesis</keyword>
<dbReference type="GO" id="GO:0006235">
    <property type="term" value="P:dTTP biosynthetic process"/>
    <property type="evidence" value="ECO:0007669"/>
    <property type="project" value="TreeGrafter"/>
</dbReference>
<dbReference type="PANTHER" id="PTHR10344">
    <property type="entry name" value="THYMIDYLATE KINASE"/>
    <property type="match status" value="1"/>
</dbReference>
<dbReference type="STRING" id="109895.A0A507EGQ2"/>
<dbReference type="AlphaFoldDB" id="A0A507EGQ2"/>
<evidence type="ECO:0000256" key="3">
    <source>
        <dbReference type="ARBA" id="ARBA00012980"/>
    </source>
</evidence>
<proteinExistence type="inferred from homology"/>
<dbReference type="FunFam" id="3.40.50.300:FF:000679">
    <property type="entry name" value="Thymidylate kinase"/>
    <property type="match status" value="1"/>
</dbReference>
<keyword evidence="12" id="KW-1185">Reference proteome</keyword>
<sequence>MMGKQPRGALVVFEGIDRSGKTSQTNLLNGALSARGIPSALRRFPDRTTPTGLLISSYLEGQKNLSDQVIHLLFSSNRWEATSEMKETLESGTTLIVDRYAYSGVAYTAAKGAADLDWCKAPDRGLLTPDLVIYFDIPTSVAASRAEYGGERYEKVEFQEKVRSQFAKLGEGDKRWAIVDAARPGEDIHEAVLGLVLEAVERAKNEPLREDLWVSDY</sequence>
<keyword evidence="8 11" id="KW-0418">Kinase</keyword>
<evidence type="ECO:0000256" key="2">
    <source>
        <dbReference type="ARBA" id="ARBA00009776"/>
    </source>
</evidence>
<evidence type="ECO:0000256" key="5">
    <source>
        <dbReference type="ARBA" id="ARBA00022679"/>
    </source>
</evidence>
<dbReference type="NCBIfam" id="TIGR00041">
    <property type="entry name" value="DTMP_kinase"/>
    <property type="match status" value="1"/>
</dbReference>
<dbReference type="GO" id="GO:0006227">
    <property type="term" value="P:dUDP biosynthetic process"/>
    <property type="evidence" value="ECO:0007669"/>
    <property type="project" value="TreeGrafter"/>
</dbReference>
<comment type="similarity">
    <text evidence="2">Belongs to the thymidylate kinase family.</text>
</comment>
<protein>
    <recommendedName>
        <fullName evidence="4">Thymidylate kinase</fullName>
        <ecNumber evidence="3">2.7.4.9</ecNumber>
    </recommendedName>
</protein>